<sequence>YMGVDNDLHPLEKNIEENEYGEK</sequence>
<name>A0A8S4RWS1_9NEOP</name>
<keyword evidence="3" id="KW-1185">Reference proteome</keyword>
<evidence type="ECO:0000313" key="2">
    <source>
        <dbReference type="EMBL" id="CAH2241473.1"/>
    </source>
</evidence>
<dbReference type="AlphaFoldDB" id="A0A8S4RWS1"/>
<evidence type="ECO:0000313" key="3">
    <source>
        <dbReference type="Proteomes" id="UP000838756"/>
    </source>
</evidence>
<feature type="non-terminal residue" evidence="2">
    <location>
        <position position="1"/>
    </location>
</feature>
<dbReference type="EMBL" id="CAKXAJ010025576">
    <property type="protein sequence ID" value="CAH2241473.1"/>
    <property type="molecule type" value="Genomic_DNA"/>
</dbReference>
<comment type="caution">
    <text evidence="2">The sequence shown here is derived from an EMBL/GenBank/DDBJ whole genome shotgun (WGS) entry which is preliminary data.</text>
</comment>
<accession>A0A8S4RWS1</accession>
<dbReference type="Proteomes" id="UP000838756">
    <property type="component" value="Unassembled WGS sequence"/>
</dbReference>
<gene>
    <name evidence="2" type="primary">jg15670</name>
    <name evidence="2" type="ORF">PAEG_LOCUS17910</name>
</gene>
<proteinExistence type="predicted"/>
<protein>
    <submittedName>
        <fullName evidence="2">Jg15670 protein</fullName>
    </submittedName>
</protein>
<evidence type="ECO:0000256" key="1">
    <source>
        <dbReference type="SAM" id="MobiDB-lite"/>
    </source>
</evidence>
<feature type="region of interest" description="Disordered" evidence="1">
    <location>
        <begin position="1"/>
        <end position="23"/>
    </location>
</feature>
<organism evidence="2 3">
    <name type="scientific">Pararge aegeria aegeria</name>
    <dbReference type="NCBI Taxonomy" id="348720"/>
    <lineage>
        <taxon>Eukaryota</taxon>
        <taxon>Metazoa</taxon>
        <taxon>Ecdysozoa</taxon>
        <taxon>Arthropoda</taxon>
        <taxon>Hexapoda</taxon>
        <taxon>Insecta</taxon>
        <taxon>Pterygota</taxon>
        <taxon>Neoptera</taxon>
        <taxon>Endopterygota</taxon>
        <taxon>Lepidoptera</taxon>
        <taxon>Glossata</taxon>
        <taxon>Ditrysia</taxon>
        <taxon>Papilionoidea</taxon>
        <taxon>Nymphalidae</taxon>
        <taxon>Satyrinae</taxon>
        <taxon>Satyrini</taxon>
        <taxon>Parargina</taxon>
        <taxon>Pararge</taxon>
    </lineage>
</organism>
<reference evidence="2" key="1">
    <citation type="submission" date="2022-03" db="EMBL/GenBank/DDBJ databases">
        <authorList>
            <person name="Lindestad O."/>
        </authorList>
    </citation>
    <scope>NUCLEOTIDE SEQUENCE</scope>
</reference>